<dbReference type="EMBL" id="JBDFQZ010000011">
    <property type="protein sequence ID" value="KAK9676744.1"/>
    <property type="molecule type" value="Genomic_DNA"/>
</dbReference>
<feature type="disulfide bond" evidence="21">
    <location>
        <begin position="120"/>
        <end position="322"/>
    </location>
</feature>
<dbReference type="PANTHER" id="PTHR31235">
    <property type="entry name" value="PEROXIDASE 25-RELATED"/>
    <property type="match status" value="1"/>
</dbReference>
<dbReference type="EC" id="1.11.1.7" evidence="5 22"/>
<comment type="subcellular location">
    <subcellularLocation>
        <location evidence="3 22">Secreted</location>
    </subcellularLocation>
</comment>
<evidence type="ECO:0000256" key="5">
    <source>
        <dbReference type="ARBA" id="ARBA00012313"/>
    </source>
</evidence>
<keyword evidence="7 22" id="KW-0575">Peroxidase</keyword>
<feature type="binding site" evidence="19">
    <location>
        <position position="75"/>
    </location>
    <ligand>
        <name>Ca(2+)</name>
        <dbReference type="ChEBI" id="CHEBI:29108"/>
        <label>1</label>
    </ligand>
</feature>
<comment type="similarity">
    <text evidence="22">Belongs to the peroxidase family. Classical plant (class III) peroxidase subfamily.</text>
</comment>
<dbReference type="AlphaFoldDB" id="A0AAW1HLW0"/>
<dbReference type="PROSITE" id="PS00436">
    <property type="entry name" value="PEROXIDASE_2"/>
    <property type="match status" value="1"/>
</dbReference>
<gene>
    <name evidence="24" type="ORF">RND81_11G097400</name>
</gene>
<keyword evidence="10 22" id="KW-0732">Signal</keyword>
<keyword evidence="6 22" id="KW-0964">Secreted</keyword>
<feature type="binding site" evidence="19">
    <location>
        <position position="73"/>
    </location>
    <ligand>
        <name>Ca(2+)</name>
        <dbReference type="ChEBI" id="CHEBI:29108"/>
        <label>1</label>
    </ligand>
</feature>
<keyword evidence="15" id="KW-0325">Glycoprotein</keyword>
<name>A0AAW1HLW0_SAPOF</name>
<dbReference type="GO" id="GO:0020037">
    <property type="term" value="F:heme binding"/>
    <property type="evidence" value="ECO:0007669"/>
    <property type="project" value="UniProtKB-UniRule"/>
</dbReference>
<dbReference type="FunFam" id="1.10.520.10:FF:000006">
    <property type="entry name" value="Peroxidase"/>
    <property type="match status" value="1"/>
</dbReference>
<keyword evidence="13 19" id="KW-0408">Iron</keyword>
<feature type="binding site" evidence="19">
    <location>
        <position position="88"/>
    </location>
    <ligand>
        <name>Ca(2+)</name>
        <dbReference type="ChEBI" id="CHEBI:29108"/>
        <label>1</label>
    </ligand>
</feature>
<reference evidence="24" key="1">
    <citation type="submission" date="2024-03" db="EMBL/GenBank/DDBJ databases">
        <title>WGS assembly of Saponaria officinalis var. Norfolk2.</title>
        <authorList>
            <person name="Jenkins J."/>
            <person name="Shu S."/>
            <person name="Grimwood J."/>
            <person name="Barry K."/>
            <person name="Goodstein D."/>
            <person name="Schmutz J."/>
            <person name="Leebens-Mack J."/>
            <person name="Osbourn A."/>
        </authorList>
    </citation>
    <scope>NUCLEOTIDE SEQUENCE [LARGE SCALE GENOMIC DNA]</scope>
    <source>
        <strain evidence="24">JIC</strain>
    </source>
</reference>
<dbReference type="PROSITE" id="PS50873">
    <property type="entry name" value="PEROXIDASE_4"/>
    <property type="match status" value="1"/>
</dbReference>
<feature type="site" description="Transition state stabilizer" evidence="20">
    <location>
        <position position="61"/>
    </location>
</feature>
<feature type="disulfide bond" evidence="21">
    <location>
        <begin position="199"/>
        <end position="231"/>
    </location>
</feature>
<evidence type="ECO:0000256" key="9">
    <source>
        <dbReference type="ARBA" id="ARBA00022723"/>
    </source>
</evidence>
<dbReference type="InterPro" id="IPR000823">
    <property type="entry name" value="Peroxidase_pln"/>
</dbReference>
<comment type="similarity">
    <text evidence="4">Belongs to the peroxidase family. Ascorbate peroxidase subfamily.</text>
</comment>
<sequence>MTIQKLISILAISAMFVDMVKADGLSLNYYRHSCPNVEEISKRVTVQYVSHFPSLAAGLIRINFHDCIVRGCDASVLLDPTSSKNETERDATPNSTLRGFEVIDAIKGELETECPRVVSCADIISLAARDAIVAINGPYWDVALGRKDGKISLASEALANLPSPFADISTLKRNFAAVGLTTKDLVVLSGAHTIAIGHCFIIQSRLYNFTGKGDTDPTLSPSYAAWLKTRCPNVVGDTKSFVYIDLITPTVFDEKYYTMITQHKGLFQSDAALLDDIDTKTYVESQVYTHGSTFGEDFAESMTKMIKIGVLTGSQGQVRKMCGAVNK</sequence>
<dbReference type="GO" id="GO:0005576">
    <property type="term" value="C:extracellular region"/>
    <property type="evidence" value="ECO:0007669"/>
    <property type="project" value="UniProtKB-SubCell"/>
</dbReference>
<comment type="cofactor">
    <cofactor evidence="19 22">
        <name>heme b</name>
        <dbReference type="ChEBI" id="CHEBI:60344"/>
    </cofactor>
    <text evidence="19 22">Binds 1 heme b (iron(II)-protoporphyrin IX) group per subunit.</text>
</comment>
<dbReference type="FunFam" id="1.10.420.10:FF:000010">
    <property type="entry name" value="Peroxidase"/>
    <property type="match status" value="1"/>
</dbReference>
<feature type="disulfide bond" evidence="21">
    <location>
        <begin position="34"/>
        <end position="114"/>
    </location>
</feature>
<feature type="disulfide bond" evidence="21">
    <location>
        <begin position="67"/>
        <end position="72"/>
    </location>
</feature>
<feature type="binding site" description="axial binding residue" evidence="19">
    <location>
        <position position="192"/>
    </location>
    <ligand>
        <name>heme b</name>
        <dbReference type="ChEBI" id="CHEBI:60344"/>
    </ligand>
    <ligandPart>
        <name>Fe</name>
        <dbReference type="ChEBI" id="CHEBI:18248"/>
    </ligandPart>
</feature>
<feature type="binding site" evidence="19">
    <location>
        <position position="245"/>
    </location>
    <ligand>
        <name>Ca(2+)</name>
        <dbReference type="ChEBI" id="CHEBI:29108"/>
        <label>2</label>
    </ligand>
</feature>
<evidence type="ECO:0000256" key="8">
    <source>
        <dbReference type="ARBA" id="ARBA00022617"/>
    </source>
</evidence>
<evidence type="ECO:0000256" key="2">
    <source>
        <dbReference type="ARBA" id="ARBA00002322"/>
    </source>
</evidence>
<evidence type="ECO:0000256" key="7">
    <source>
        <dbReference type="ARBA" id="ARBA00022559"/>
    </source>
</evidence>
<evidence type="ECO:0000256" key="15">
    <source>
        <dbReference type="ARBA" id="ARBA00023180"/>
    </source>
</evidence>
<dbReference type="PRINTS" id="PR00458">
    <property type="entry name" value="PEROXIDASE"/>
</dbReference>
<evidence type="ECO:0000256" key="21">
    <source>
        <dbReference type="PIRSR" id="PIRSR600823-5"/>
    </source>
</evidence>
<comment type="function">
    <text evidence="2">Removal of H(2)O(2), oxidation of toxic reductants, biosynthesis and degradation of lignin, suberization, auxin catabolism, response to environmental stresses such as wounding, pathogen attack and oxidative stress. These functions might be dependent on each isozyme/isoform in each plant tissue.</text>
</comment>
<evidence type="ECO:0000313" key="25">
    <source>
        <dbReference type="Proteomes" id="UP001443914"/>
    </source>
</evidence>
<comment type="cofactor">
    <cofactor evidence="19 22">
        <name>Ca(2+)</name>
        <dbReference type="ChEBI" id="CHEBI:29108"/>
    </cofactor>
    <text evidence="19 22">Binds 2 calcium ions per subunit.</text>
</comment>
<evidence type="ECO:0000256" key="17">
    <source>
        <dbReference type="PIRSR" id="PIRSR600823-1"/>
    </source>
</evidence>
<keyword evidence="25" id="KW-1185">Reference proteome</keyword>
<dbReference type="InterPro" id="IPR033905">
    <property type="entry name" value="Secretory_peroxidase"/>
</dbReference>
<evidence type="ECO:0000256" key="10">
    <source>
        <dbReference type="ARBA" id="ARBA00022729"/>
    </source>
</evidence>
<evidence type="ECO:0000256" key="6">
    <source>
        <dbReference type="ARBA" id="ARBA00022525"/>
    </source>
</evidence>
<dbReference type="Pfam" id="PF00141">
    <property type="entry name" value="peroxidase"/>
    <property type="match status" value="1"/>
</dbReference>
<feature type="binding site" evidence="19">
    <location>
        <position position="193"/>
    </location>
    <ligand>
        <name>Ca(2+)</name>
        <dbReference type="ChEBI" id="CHEBI:29108"/>
        <label>2</label>
    </ligand>
</feature>
<evidence type="ECO:0000313" key="24">
    <source>
        <dbReference type="EMBL" id="KAK9676744.1"/>
    </source>
</evidence>
<keyword evidence="16 22" id="KW-0376">Hydrogen peroxide</keyword>
<dbReference type="InterPro" id="IPR019794">
    <property type="entry name" value="Peroxidases_AS"/>
</dbReference>
<evidence type="ECO:0000256" key="14">
    <source>
        <dbReference type="ARBA" id="ARBA00023157"/>
    </source>
</evidence>
<evidence type="ECO:0000256" key="11">
    <source>
        <dbReference type="ARBA" id="ARBA00022837"/>
    </source>
</evidence>
<dbReference type="GO" id="GO:0140825">
    <property type="term" value="F:lactoperoxidase activity"/>
    <property type="evidence" value="ECO:0007669"/>
    <property type="project" value="UniProtKB-EC"/>
</dbReference>
<evidence type="ECO:0000256" key="22">
    <source>
        <dbReference type="RuleBase" id="RU362060"/>
    </source>
</evidence>
<dbReference type="CDD" id="cd00693">
    <property type="entry name" value="secretory_peroxidase"/>
    <property type="match status" value="1"/>
</dbReference>
<dbReference type="SUPFAM" id="SSF48113">
    <property type="entry name" value="Heme-dependent peroxidases"/>
    <property type="match status" value="1"/>
</dbReference>
<feature type="binding site" evidence="19">
    <location>
        <position position="66"/>
    </location>
    <ligand>
        <name>Ca(2+)</name>
        <dbReference type="ChEBI" id="CHEBI:29108"/>
        <label>1</label>
    </ligand>
</feature>
<dbReference type="InterPro" id="IPR019793">
    <property type="entry name" value="Peroxidases_heam-ligand_BS"/>
</dbReference>
<dbReference type="PROSITE" id="PS00435">
    <property type="entry name" value="PEROXIDASE_1"/>
    <property type="match status" value="1"/>
</dbReference>
<protein>
    <recommendedName>
        <fullName evidence="5 22">Peroxidase</fullName>
        <ecNumber evidence="5 22">1.11.1.7</ecNumber>
    </recommendedName>
</protein>
<feature type="binding site" evidence="19">
    <location>
        <position position="71"/>
    </location>
    <ligand>
        <name>Ca(2+)</name>
        <dbReference type="ChEBI" id="CHEBI:29108"/>
        <label>1</label>
    </ligand>
</feature>
<dbReference type="GO" id="GO:0046872">
    <property type="term" value="F:metal ion binding"/>
    <property type="evidence" value="ECO:0007669"/>
    <property type="project" value="UniProtKB-UniRule"/>
</dbReference>
<feature type="binding site" evidence="18">
    <location>
        <position position="162"/>
    </location>
    <ligand>
        <name>substrate</name>
    </ligand>
</feature>
<feature type="domain" description="Plant heme peroxidase family profile" evidence="23">
    <location>
        <begin position="24"/>
        <end position="326"/>
    </location>
</feature>
<dbReference type="Gene3D" id="1.10.420.10">
    <property type="entry name" value="Peroxidase, domain 2"/>
    <property type="match status" value="1"/>
</dbReference>
<feature type="binding site" evidence="19">
    <location>
        <position position="248"/>
    </location>
    <ligand>
        <name>Ca(2+)</name>
        <dbReference type="ChEBI" id="CHEBI:29108"/>
        <label>2</label>
    </ligand>
</feature>
<keyword evidence="14 21" id="KW-1015">Disulfide bond</keyword>
<evidence type="ECO:0000256" key="18">
    <source>
        <dbReference type="PIRSR" id="PIRSR600823-2"/>
    </source>
</evidence>
<dbReference type="PRINTS" id="PR00461">
    <property type="entry name" value="PLPEROXIDASE"/>
</dbReference>
<keyword evidence="9 19" id="KW-0479">Metal-binding</keyword>
<evidence type="ECO:0000256" key="13">
    <source>
        <dbReference type="ARBA" id="ARBA00023004"/>
    </source>
</evidence>
<evidence type="ECO:0000259" key="23">
    <source>
        <dbReference type="PROSITE" id="PS50873"/>
    </source>
</evidence>
<dbReference type="InterPro" id="IPR002016">
    <property type="entry name" value="Haem_peroxidase"/>
</dbReference>
<evidence type="ECO:0000256" key="3">
    <source>
        <dbReference type="ARBA" id="ARBA00004613"/>
    </source>
</evidence>
<dbReference type="GO" id="GO:0042744">
    <property type="term" value="P:hydrogen peroxide catabolic process"/>
    <property type="evidence" value="ECO:0007669"/>
    <property type="project" value="UniProtKB-KW"/>
</dbReference>
<keyword evidence="11 19" id="KW-0106">Calcium</keyword>
<feature type="binding site" evidence="19">
    <location>
        <position position="253"/>
    </location>
    <ligand>
        <name>Ca(2+)</name>
        <dbReference type="ChEBI" id="CHEBI:29108"/>
        <label>2</label>
    </ligand>
</feature>
<proteinExistence type="inferred from homology"/>
<dbReference type="GO" id="GO:0006979">
    <property type="term" value="P:response to oxidative stress"/>
    <property type="evidence" value="ECO:0007669"/>
    <property type="project" value="UniProtKB-UniRule"/>
</dbReference>
<feature type="active site" description="Proton acceptor" evidence="17">
    <location>
        <position position="65"/>
    </location>
</feature>
<feature type="signal peptide" evidence="22">
    <location>
        <begin position="1"/>
        <end position="22"/>
    </location>
</feature>
<accession>A0AAW1HLW0</accession>
<evidence type="ECO:0000256" key="16">
    <source>
        <dbReference type="ARBA" id="ARBA00023324"/>
    </source>
</evidence>
<evidence type="ECO:0000256" key="19">
    <source>
        <dbReference type="PIRSR" id="PIRSR600823-3"/>
    </source>
</evidence>
<dbReference type="Proteomes" id="UP001443914">
    <property type="component" value="Unassembled WGS sequence"/>
</dbReference>
<evidence type="ECO:0000256" key="20">
    <source>
        <dbReference type="PIRSR" id="PIRSR600823-4"/>
    </source>
</evidence>
<dbReference type="Gene3D" id="1.10.520.10">
    <property type="match status" value="1"/>
</dbReference>
<evidence type="ECO:0000256" key="1">
    <source>
        <dbReference type="ARBA" id="ARBA00000189"/>
    </source>
</evidence>
<keyword evidence="12 22" id="KW-0560">Oxidoreductase</keyword>
<dbReference type="InterPro" id="IPR010255">
    <property type="entry name" value="Haem_peroxidase_sf"/>
</dbReference>
<keyword evidence="8 22" id="KW-0349">Heme</keyword>
<organism evidence="24 25">
    <name type="scientific">Saponaria officinalis</name>
    <name type="common">Common soapwort</name>
    <name type="synonym">Lychnis saponaria</name>
    <dbReference type="NCBI Taxonomy" id="3572"/>
    <lineage>
        <taxon>Eukaryota</taxon>
        <taxon>Viridiplantae</taxon>
        <taxon>Streptophyta</taxon>
        <taxon>Embryophyta</taxon>
        <taxon>Tracheophyta</taxon>
        <taxon>Spermatophyta</taxon>
        <taxon>Magnoliopsida</taxon>
        <taxon>eudicotyledons</taxon>
        <taxon>Gunneridae</taxon>
        <taxon>Pentapetalae</taxon>
        <taxon>Caryophyllales</taxon>
        <taxon>Caryophyllaceae</taxon>
        <taxon>Caryophylleae</taxon>
        <taxon>Saponaria</taxon>
    </lineage>
</organism>
<evidence type="ECO:0000256" key="4">
    <source>
        <dbReference type="ARBA" id="ARBA00006873"/>
    </source>
</evidence>
<comment type="caution">
    <text evidence="24">The sequence shown here is derived from an EMBL/GenBank/DDBJ whole genome shotgun (WGS) entry which is preliminary data.</text>
</comment>
<evidence type="ECO:0000256" key="12">
    <source>
        <dbReference type="ARBA" id="ARBA00023002"/>
    </source>
</evidence>
<feature type="chain" id="PRO_5043100159" description="Peroxidase" evidence="22">
    <location>
        <begin position="23"/>
        <end position="327"/>
    </location>
</feature>
<feature type="binding site" evidence="19">
    <location>
        <position position="69"/>
    </location>
    <ligand>
        <name>Ca(2+)</name>
        <dbReference type="ChEBI" id="CHEBI:29108"/>
        <label>1</label>
    </ligand>
</feature>
<comment type="catalytic activity">
    <reaction evidence="1 22">
        <text>2 a phenolic donor + H2O2 = 2 a phenolic radical donor + 2 H2O</text>
        <dbReference type="Rhea" id="RHEA:56136"/>
        <dbReference type="ChEBI" id="CHEBI:15377"/>
        <dbReference type="ChEBI" id="CHEBI:16240"/>
        <dbReference type="ChEBI" id="CHEBI:139520"/>
        <dbReference type="ChEBI" id="CHEBI:139521"/>
        <dbReference type="EC" id="1.11.1.7"/>
    </reaction>
</comment>